<evidence type="ECO:0000313" key="3">
    <source>
        <dbReference type="Proteomes" id="UP000316213"/>
    </source>
</evidence>
<proteinExistence type="predicted"/>
<feature type="region of interest" description="Disordered" evidence="1">
    <location>
        <begin position="361"/>
        <end position="391"/>
    </location>
</feature>
<gene>
    <name evidence="2" type="ORF">Pla100_09570</name>
</gene>
<feature type="compositionally biased region" description="Basic and acidic residues" evidence="1">
    <location>
        <begin position="190"/>
        <end position="207"/>
    </location>
</feature>
<name>A0A5C6AX14_9BACT</name>
<evidence type="ECO:0000313" key="2">
    <source>
        <dbReference type="EMBL" id="TWU04021.1"/>
    </source>
</evidence>
<evidence type="ECO:0000256" key="1">
    <source>
        <dbReference type="SAM" id="MobiDB-lite"/>
    </source>
</evidence>
<dbReference type="Proteomes" id="UP000316213">
    <property type="component" value="Unassembled WGS sequence"/>
</dbReference>
<comment type="caution">
    <text evidence="2">The sequence shown here is derived from an EMBL/GenBank/DDBJ whole genome shotgun (WGS) entry which is preliminary data.</text>
</comment>
<protein>
    <recommendedName>
        <fullName evidence="4">Cytochrome C Planctomycete-type domain-containing protein</fullName>
    </recommendedName>
</protein>
<accession>A0A5C6AX14</accession>
<dbReference type="AlphaFoldDB" id="A0A5C6AX14"/>
<keyword evidence="3" id="KW-1185">Reference proteome</keyword>
<sequence>MVALGSMGGTTNYLRSPIRCVSVGRLKRGCLLFALFTLWQSASIGWVNPTGVDAGDRTPESATRFVLLRNDHVLRGEVTTHGSSVVIRRGSGSELTLRNDQVFAIRDDLQSLFDVRQSMKRRRWQSSVSELLDDARWCVDQQMPDQATKLLLQIYQLAPDHPVAAQLESRLRRTIQTNEATDSTTHVRKASFDRQADQESGRSDEFGLAHLNGTTAPQELHSFTSRIQPILISRCGQCHDEKSSRSWQLKMPHPGSRVGQSGTVENLKSTLRYCRPGDGDGSELLRMATTAHDDNTDKPPIAQYESQLIATLNDWISRLSTQERTVDASLSNELLKETSALAPAVEGMGSASELIRAEPGEVEASLAPPPQADISRGNLPQPVRLPVVSDPDDARHFNRETKIRRLFGFD</sequence>
<dbReference type="EMBL" id="SJPM01000001">
    <property type="protein sequence ID" value="TWU04021.1"/>
    <property type="molecule type" value="Genomic_DNA"/>
</dbReference>
<evidence type="ECO:0008006" key="4">
    <source>
        <dbReference type="Google" id="ProtNLM"/>
    </source>
</evidence>
<feature type="region of interest" description="Disordered" evidence="1">
    <location>
        <begin position="176"/>
        <end position="209"/>
    </location>
</feature>
<organism evidence="2 3">
    <name type="scientific">Neorhodopirellula pilleata</name>
    <dbReference type="NCBI Taxonomy" id="2714738"/>
    <lineage>
        <taxon>Bacteria</taxon>
        <taxon>Pseudomonadati</taxon>
        <taxon>Planctomycetota</taxon>
        <taxon>Planctomycetia</taxon>
        <taxon>Pirellulales</taxon>
        <taxon>Pirellulaceae</taxon>
        <taxon>Neorhodopirellula</taxon>
    </lineage>
</organism>
<reference evidence="2 3" key="1">
    <citation type="submission" date="2019-02" db="EMBL/GenBank/DDBJ databases">
        <title>Deep-cultivation of Planctomycetes and their phenomic and genomic characterization uncovers novel biology.</title>
        <authorList>
            <person name="Wiegand S."/>
            <person name="Jogler M."/>
            <person name="Boedeker C."/>
            <person name="Pinto D."/>
            <person name="Vollmers J."/>
            <person name="Rivas-Marin E."/>
            <person name="Kohn T."/>
            <person name="Peeters S.H."/>
            <person name="Heuer A."/>
            <person name="Rast P."/>
            <person name="Oberbeckmann S."/>
            <person name="Bunk B."/>
            <person name="Jeske O."/>
            <person name="Meyerdierks A."/>
            <person name="Storesund J.E."/>
            <person name="Kallscheuer N."/>
            <person name="Luecker S."/>
            <person name="Lage O.M."/>
            <person name="Pohl T."/>
            <person name="Merkel B.J."/>
            <person name="Hornburger P."/>
            <person name="Mueller R.-W."/>
            <person name="Bruemmer F."/>
            <person name="Labrenz M."/>
            <person name="Spormann A.M."/>
            <person name="Op Den Camp H."/>
            <person name="Overmann J."/>
            <person name="Amann R."/>
            <person name="Jetten M.S.M."/>
            <person name="Mascher T."/>
            <person name="Medema M.H."/>
            <person name="Devos D.P."/>
            <person name="Kaster A.-K."/>
            <person name="Ovreas L."/>
            <person name="Rohde M."/>
            <person name="Galperin M.Y."/>
            <person name="Jogler C."/>
        </authorList>
    </citation>
    <scope>NUCLEOTIDE SEQUENCE [LARGE SCALE GENOMIC DNA]</scope>
    <source>
        <strain evidence="2 3">Pla100</strain>
    </source>
</reference>